<comment type="similarity">
    <text evidence="2">Belongs to the binding-protein-dependent transport system permease family. HisMQ subfamily.</text>
</comment>
<keyword evidence="6 8" id="KW-1133">Transmembrane helix</keyword>
<feature type="transmembrane region" description="Helical" evidence="8">
    <location>
        <begin position="20"/>
        <end position="45"/>
    </location>
</feature>
<dbReference type="PANTHER" id="PTHR30614:SF35">
    <property type="entry name" value="ABC TRANSPORTER PERMEASE PROTEIN"/>
    <property type="match status" value="1"/>
</dbReference>
<reference evidence="11" key="1">
    <citation type="journal article" date="2019" name="Int. J. Syst. Evol. Microbiol.">
        <title>The Global Catalogue of Microorganisms (GCM) 10K type strain sequencing project: providing services to taxonomists for standard genome sequencing and annotation.</title>
        <authorList>
            <consortium name="The Broad Institute Genomics Platform"/>
            <consortium name="The Broad Institute Genome Sequencing Center for Infectious Disease"/>
            <person name="Wu L."/>
            <person name="Ma J."/>
        </authorList>
    </citation>
    <scope>NUCLEOTIDE SEQUENCE [LARGE SCALE GENOMIC DNA]</scope>
    <source>
        <strain evidence="11">NBRC 102122</strain>
    </source>
</reference>
<proteinExistence type="inferred from homology"/>
<protein>
    <submittedName>
        <fullName evidence="10">ABC transporter permease</fullName>
    </submittedName>
</protein>
<keyword evidence="4" id="KW-1003">Cell membrane</keyword>
<dbReference type="PROSITE" id="PS50928">
    <property type="entry name" value="ABC_TM1"/>
    <property type="match status" value="1"/>
</dbReference>
<evidence type="ECO:0000313" key="11">
    <source>
        <dbReference type="Proteomes" id="UP001156702"/>
    </source>
</evidence>
<evidence type="ECO:0000256" key="6">
    <source>
        <dbReference type="ARBA" id="ARBA00022989"/>
    </source>
</evidence>
<keyword evidence="7 8" id="KW-0472">Membrane</keyword>
<dbReference type="CDD" id="cd06261">
    <property type="entry name" value="TM_PBP2"/>
    <property type="match status" value="1"/>
</dbReference>
<evidence type="ECO:0000256" key="4">
    <source>
        <dbReference type="ARBA" id="ARBA00022475"/>
    </source>
</evidence>
<evidence type="ECO:0000256" key="2">
    <source>
        <dbReference type="ARBA" id="ARBA00010072"/>
    </source>
</evidence>
<comment type="subcellular location">
    <subcellularLocation>
        <location evidence="1">Cell inner membrane</location>
        <topology evidence="1">Multi-pass membrane protein</topology>
    </subcellularLocation>
    <subcellularLocation>
        <location evidence="8">Cell membrane</location>
        <topology evidence="8">Multi-pass membrane protein</topology>
    </subcellularLocation>
</comment>
<keyword evidence="5 8" id="KW-0812">Transmembrane</keyword>
<dbReference type="InterPro" id="IPR000515">
    <property type="entry name" value="MetI-like"/>
</dbReference>
<dbReference type="PANTHER" id="PTHR30614">
    <property type="entry name" value="MEMBRANE COMPONENT OF AMINO ACID ABC TRANSPORTER"/>
    <property type="match status" value="1"/>
</dbReference>
<feature type="domain" description="ABC transmembrane type-1" evidence="9">
    <location>
        <begin position="21"/>
        <end position="209"/>
    </location>
</feature>
<organism evidence="10 11">
    <name type="scientific">Shinella yambaruensis</name>
    <dbReference type="NCBI Taxonomy" id="415996"/>
    <lineage>
        <taxon>Bacteria</taxon>
        <taxon>Pseudomonadati</taxon>
        <taxon>Pseudomonadota</taxon>
        <taxon>Alphaproteobacteria</taxon>
        <taxon>Hyphomicrobiales</taxon>
        <taxon>Rhizobiaceae</taxon>
        <taxon>Shinella</taxon>
    </lineage>
</organism>
<evidence type="ECO:0000256" key="7">
    <source>
        <dbReference type="ARBA" id="ARBA00023136"/>
    </source>
</evidence>
<keyword evidence="3 8" id="KW-0813">Transport</keyword>
<keyword evidence="11" id="KW-1185">Reference proteome</keyword>
<dbReference type="Gene3D" id="1.10.3720.10">
    <property type="entry name" value="MetI-like"/>
    <property type="match status" value="1"/>
</dbReference>
<dbReference type="InterPro" id="IPR010065">
    <property type="entry name" value="AA_ABC_transptr_permease_3TM"/>
</dbReference>
<feature type="transmembrane region" description="Helical" evidence="8">
    <location>
        <begin position="146"/>
        <end position="170"/>
    </location>
</feature>
<evidence type="ECO:0000259" key="9">
    <source>
        <dbReference type="PROSITE" id="PS50928"/>
    </source>
</evidence>
<sequence length="222" mass="24905">MTYQFDFGVVLRNYPILLEGTWLTIRLSITAMVLGLLIALAMVLARRSRFWGVSAISLAYVEIVRNTPFLVQIFLLYFGLPTLGIRMSPNTAAVIALSINVGAYATEIIRGGVESISKGQIEAGLAIGLRPLQVFRYVIFKPAMRAIYPALTSQFILIMLTSSVVASISANELTYVAQSLETMTFRSFEIYFVVTIVYLILTFLLSRIFDFLYGYLFSYPTR</sequence>
<evidence type="ECO:0000256" key="1">
    <source>
        <dbReference type="ARBA" id="ARBA00004429"/>
    </source>
</evidence>
<evidence type="ECO:0000256" key="3">
    <source>
        <dbReference type="ARBA" id="ARBA00022448"/>
    </source>
</evidence>
<dbReference type="InterPro" id="IPR043429">
    <property type="entry name" value="ArtM/GltK/GlnP/TcyL/YhdX-like"/>
</dbReference>
<evidence type="ECO:0000256" key="8">
    <source>
        <dbReference type="RuleBase" id="RU363032"/>
    </source>
</evidence>
<dbReference type="Pfam" id="PF00528">
    <property type="entry name" value="BPD_transp_1"/>
    <property type="match status" value="1"/>
</dbReference>
<dbReference type="NCBIfam" id="TIGR01726">
    <property type="entry name" value="HEQRo_perm_3TM"/>
    <property type="match status" value="1"/>
</dbReference>
<evidence type="ECO:0000313" key="10">
    <source>
        <dbReference type="EMBL" id="GLR53624.1"/>
    </source>
</evidence>
<feature type="transmembrane region" description="Helical" evidence="8">
    <location>
        <begin position="190"/>
        <end position="216"/>
    </location>
</feature>
<dbReference type="Proteomes" id="UP001156702">
    <property type="component" value="Unassembled WGS sequence"/>
</dbReference>
<comment type="caution">
    <text evidence="10">The sequence shown here is derived from an EMBL/GenBank/DDBJ whole genome shotgun (WGS) entry which is preliminary data.</text>
</comment>
<name>A0ABQ5ZL93_9HYPH</name>
<accession>A0ABQ5ZL93</accession>
<dbReference type="InterPro" id="IPR035906">
    <property type="entry name" value="MetI-like_sf"/>
</dbReference>
<dbReference type="RefSeq" id="WP_244767689.1">
    <property type="nucleotide sequence ID" value="NZ_BSOP01000042.1"/>
</dbReference>
<dbReference type="EMBL" id="BSOP01000042">
    <property type="protein sequence ID" value="GLR53624.1"/>
    <property type="molecule type" value="Genomic_DNA"/>
</dbReference>
<dbReference type="SUPFAM" id="SSF161098">
    <property type="entry name" value="MetI-like"/>
    <property type="match status" value="1"/>
</dbReference>
<gene>
    <name evidence="10" type="ORF">GCM10007923_48400</name>
</gene>
<feature type="transmembrane region" description="Helical" evidence="8">
    <location>
        <begin position="57"/>
        <end position="80"/>
    </location>
</feature>
<evidence type="ECO:0000256" key="5">
    <source>
        <dbReference type="ARBA" id="ARBA00022692"/>
    </source>
</evidence>